<dbReference type="SUPFAM" id="SSF46689">
    <property type="entry name" value="Homeodomain-like"/>
    <property type="match status" value="1"/>
</dbReference>
<feature type="DNA-binding region" description="H-T-H motif" evidence="2">
    <location>
        <begin position="20"/>
        <end position="39"/>
    </location>
</feature>
<dbReference type="KEGG" id="plig:NAG76_22180"/>
<dbReference type="InterPro" id="IPR039532">
    <property type="entry name" value="TetR_C_Firmicutes"/>
</dbReference>
<dbReference type="Gene3D" id="1.10.357.10">
    <property type="entry name" value="Tetracycline Repressor, domain 2"/>
    <property type="match status" value="1"/>
</dbReference>
<dbReference type="PROSITE" id="PS50977">
    <property type="entry name" value="HTH_TETR_2"/>
    <property type="match status" value="1"/>
</dbReference>
<evidence type="ECO:0000259" key="3">
    <source>
        <dbReference type="PROSITE" id="PS50977"/>
    </source>
</evidence>
<dbReference type="InterPro" id="IPR001647">
    <property type="entry name" value="HTH_TetR"/>
</dbReference>
<evidence type="ECO:0000313" key="5">
    <source>
        <dbReference type="Proteomes" id="UP001056756"/>
    </source>
</evidence>
<evidence type="ECO:0000313" key="4">
    <source>
        <dbReference type="EMBL" id="URN96909.1"/>
    </source>
</evidence>
<dbReference type="InterPro" id="IPR009057">
    <property type="entry name" value="Homeodomain-like_sf"/>
</dbReference>
<evidence type="ECO:0000256" key="1">
    <source>
        <dbReference type="ARBA" id="ARBA00023125"/>
    </source>
</evidence>
<reference evidence="4" key="1">
    <citation type="submission" date="2022-05" db="EMBL/GenBank/DDBJ databases">
        <title>Novel bacterial taxa in a minimal lignocellulolytic consortium and its capacity to transform plastics disclosed by genome-resolved metagenomics.</title>
        <authorList>
            <person name="Rodriguez C.A.D."/>
            <person name="Diaz-Garcia L."/>
            <person name="Herrera K."/>
            <person name="Tarazona N.A."/>
            <person name="Sproer C."/>
            <person name="Overmann J."/>
            <person name="Jimenez D.J."/>
        </authorList>
    </citation>
    <scope>NUCLEOTIDE SEQUENCE</scope>
    <source>
        <strain evidence="4">MAG5</strain>
    </source>
</reference>
<dbReference type="AlphaFoldDB" id="A0A9J6ZKY2"/>
<evidence type="ECO:0000256" key="2">
    <source>
        <dbReference type="PROSITE-ProRule" id="PRU00335"/>
    </source>
</evidence>
<accession>A0A9J6ZKY2</accession>
<dbReference type="Pfam" id="PF14278">
    <property type="entry name" value="TetR_C_8"/>
    <property type="match status" value="1"/>
</dbReference>
<sequence length="165" mass="19274">MIKNAALVLLQEGYTVNDLTVQKVTQQASLNRTTFYLHYQDIPNLITGLTEEIVQGLSQKIDLLIQTQDISESKQLILLLDYLYNQRQHLLVLFKVEQFEGQLFVLMRRLISSRRDNIIKSPTKKYVDIDIKASSLVGIIMWWLKNGLNYSSEYIAEHIQILYKR</sequence>
<name>A0A9J6ZKY2_9BACL</name>
<organism evidence="4 5">
    <name type="scientific">Candidatus Pristimantibacillus lignocellulolyticus</name>
    <dbReference type="NCBI Taxonomy" id="2994561"/>
    <lineage>
        <taxon>Bacteria</taxon>
        <taxon>Bacillati</taxon>
        <taxon>Bacillota</taxon>
        <taxon>Bacilli</taxon>
        <taxon>Bacillales</taxon>
        <taxon>Paenibacillaceae</taxon>
        <taxon>Candidatus Pristimantibacillus</taxon>
    </lineage>
</organism>
<gene>
    <name evidence="4" type="ORF">NAG76_22180</name>
</gene>
<dbReference type="GO" id="GO:0003677">
    <property type="term" value="F:DNA binding"/>
    <property type="evidence" value="ECO:0007669"/>
    <property type="project" value="UniProtKB-UniRule"/>
</dbReference>
<keyword evidence="1 2" id="KW-0238">DNA-binding</keyword>
<feature type="domain" description="HTH tetR-type" evidence="3">
    <location>
        <begin position="1"/>
        <end position="57"/>
    </location>
</feature>
<dbReference type="EMBL" id="CP097899">
    <property type="protein sequence ID" value="URN96909.1"/>
    <property type="molecule type" value="Genomic_DNA"/>
</dbReference>
<proteinExistence type="predicted"/>
<dbReference type="Proteomes" id="UP001056756">
    <property type="component" value="Chromosome"/>
</dbReference>
<protein>
    <submittedName>
        <fullName evidence="4">TetR family transcriptional regulator C-terminal domain-containing protein</fullName>
    </submittedName>
</protein>